<organism evidence="3 4">
    <name type="scientific">Mytilus coruscus</name>
    <name type="common">Sea mussel</name>
    <dbReference type="NCBI Taxonomy" id="42192"/>
    <lineage>
        <taxon>Eukaryota</taxon>
        <taxon>Metazoa</taxon>
        <taxon>Spiralia</taxon>
        <taxon>Lophotrochozoa</taxon>
        <taxon>Mollusca</taxon>
        <taxon>Bivalvia</taxon>
        <taxon>Autobranchia</taxon>
        <taxon>Pteriomorphia</taxon>
        <taxon>Mytilida</taxon>
        <taxon>Mytiloidea</taxon>
        <taxon>Mytilidae</taxon>
        <taxon>Mytilinae</taxon>
        <taxon>Mytilus</taxon>
    </lineage>
</organism>
<evidence type="ECO:0000256" key="2">
    <source>
        <dbReference type="SAM" id="Phobius"/>
    </source>
</evidence>
<evidence type="ECO:0008006" key="5">
    <source>
        <dbReference type="Google" id="ProtNLM"/>
    </source>
</evidence>
<accession>A0A6J8DQT5</accession>
<protein>
    <recommendedName>
        <fullName evidence="5">MEGF10_11</fullName>
    </recommendedName>
</protein>
<dbReference type="OrthoDB" id="6117618at2759"/>
<name>A0A6J8DQT5_MYTCO</name>
<keyword evidence="2" id="KW-0812">Transmembrane</keyword>
<proteinExistence type="predicted"/>
<sequence length="287" mass="32317">MFNGSVSQLKNVDKLHYTLLSNVHVEEKGGLVGVVLDECKHGYHSERGEPCRPCSEGSYGRKCADICNCEENYRCDHVVGCTKEKLDTTFPPVKGLLVREIFIYTLVPITFLIIVVVSVLCIRYYKQRSSNNSIGQQNNVVEQRMERRYDSIDEINMSDILPQNINTINNSNEPNIEMKNDENPSAGYLNPVLSDTDSLMNSTSEEGGHSESSDTENTVRGSGYLHPYQPIVTDEDVHKYDSKTNDEDITDSKLKVVVPYQSELSELHEIKEDSISLNSTNIDHSES</sequence>
<dbReference type="EMBL" id="CACVKT020007664">
    <property type="protein sequence ID" value="CAC5409992.1"/>
    <property type="molecule type" value="Genomic_DNA"/>
</dbReference>
<reference evidence="3 4" key="1">
    <citation type="submission" date="2020-06" db="EMBL/GenBank/DDBJ databases">
        <authorList>
            <person name="Li R."/>
            <person name="Bekaert M."/>
        </authorList>
    </citation>
    <scope>NUCLEOTIDE SEQUENCE [LARGE SCALE GENOMIC DNA]</scope>
    <source>
        <strain evidence="4">wild</strain>
    </source>
</reference>
<feature type="transmembrane region" description="Helical" evidence="2">
    <location>
        <begin position="101"/>
        <end position="125"/>
    </location>
</feature>
<keyword evidence="2" id="KW-1133">Transmembrane helix</keyword>
<keyword evidence="2" id="KW-0472">Membrane</keyword>
<gene>
    <name evidence="3" type="ORF">MCOR_43202</name>
</gene>
<evidence type="ECO:0000313" key="4">
    <source>
        <dbReference type="Proteomes" id="UP000507470"/>
    </source>
</evidence>
<evidence type="ECO:0000256" key="1">
    <source>
        <dbReference type="SAM" id="MobiDB-lite"/>
    </source>
</evidence>
<dbReference type="Gene3D" id="2.170.300.10">
    <property type="entry name" value="Tie2 ligand-binding domain superfamily"/>
    <property type="match status" value="1"/>
</dbReference>
<evidence type="ECO:0000313" key="3">
    <source>
        <dbReference type="EMBL" id="CAC5409992.1"/>
    </source>
</evidence>
<feature type="region of interest" description="Disordered" evidence="1">
    <location>
        <begin position="169"/>
        <end position="237"/>
    </location>
</feature>
<dbReference type="AlphaFoldDB" id="A0A6J8DQT5"/>
<keyword evidence="4" id="KW-1185">Reference proteome</keyword>
<dbReference type="Proteomes" id="UP000507470">
    <property type="component" value="Unassembled WGS sequence"/>
</dbReference>